<evidence type="ECO:0000256" key="1">
    <source>
        <dbReference type="SAM" id="Phobius"/>
    </source>
</evidence>
<protein>
    <submittedName>
        <fullName evidence="2">DUF3859 domain-containing protein</fullName>
    </submittedName>
</protein>
<keyword evidence="1" id="KW-0472">Membrane</keyword>
<dbReference type="EMBL" id="JAAHFQ010000548">
    <property type="protein sequence ID" value="NER30406.1"/>
    <property type="molecule type" value="Genomic_DNA"/>
</dbReference>
<comment type="caution">
    <text evidence="2">The sequence shown here is derived from an EMBL/GenBank/DDBJ whole genome shotgun (WGS) entry which is preliminary data.</text>
</comment>
<keyword evidence="1" id="KW-0812">Transmembrane</keyword>
<gene>
    <name evidence="2" type="ORF">F6J89_22975</name>
</gene>
<evidence type="ECO:0000313" key="2">
    <source>
        <dbReference type="EMBL" id="NER30406.1"/>
    </source>
</evidence>
<sequence>MTDRIQAKQLAQIVAEVELLARERETDLDKDQVKEILLELNLPPDLLEEAMLQLRRRQALAIEQKRNRWIGLGLVVALVGAIATTTILNLNRQQALARVSVSQSSITLAQDPLNPLRVVESNLKPEVYYRVTLQEVPFGRKLSLKCSWIDPNGQIVHQNHYQTRRINKEVWSTHCRYQFSSTVAAGNWQVQMFLGDRVLSSTSLKVKQ</sequence>
<organism evidence="2">
    <name type="scientific">Symploca sp. SIO1C4</name>
    <dbReference type="NCBI Taxonomy" id="2607765"/>
    <lineage>
        <taxon>Bacteria</taxon>
        <taxon>Bacillati</taxon>
        <taxon>Cyanobacteriota</taxon>
        <taxon>Cyanophyceae</taxon>
        <taxon>Coleofasciculales</taxon>
        <taxon>Coleofasciculaceae</taxon>
        <taxon>Symploca</taxon>
    </lineage>
</organism>
<keyword evidence="1" id="KW-1133">Transmembrane helix</keyword>
<reference evidence="2" key="1">
    <citation type="submission" date="2019-11" db="EMBL/GenBank/DDBJ databases">
        <title>Genomic insights into an expanded diversity of filamentous marine cyanobacteria reveals the extraordinary biosynthetic potential of Moorea and Okeania.</title>
        <authorList>
            <person name="Ferreira Leao T."/>
            <person name="Wang M."/>
            <person name="Moss N."/>
            <person name="Da Silva R."/>
            <person name="Sanders J."/>
            <person name="Nurk S."/>
            <person name="Gurevich A."/>
            <person name="Humphrey G."/>
            <person name="Reher R."/>
            <person name="Zhu Q."/>
            <person name="Belda-Ferre P."/>
            <person name="Glukhov E."/>
            <person name="Rex R."/>
            <person name="Dorrestein P.C."/>
            <person name="Knight R."/>
            <person name="Pevzner P."/>
            <person name="Gerwick W.H."/>
            <person name="Gerwick L."/>
        </authorList>
    </citation>
    <scope>NUCLEOTIDE SEQUENCE</scope>
    <source>
        <strain evidence="2">SIO1C4</strain>
    </source>
</reference>
<feature type="transmembrane region" description="Helical" evidence="1">
    <location>
        <begin position="69"/>
        <end position="90"/>
    </location>
</feature>
<dbReference type="AlphaFoldDB" id="A0A6B3N9X3"/>
<accession>A0A6B3N9X3</accession>
<name>A0A6B3N9X3_9CYAN</name>
<proteinExistence type="predicted"/>